<reference evidence="1 2" key="1">
    <citation type="submission" date="2019-01" db="EMBL/GenBank/DDBJ databases">
        <title>Draft genome sequences of the type strains of six Macrococcus species.</title>
        <authorList>
            <person name="Mazhar S."/>
            <person name="Altermann E."/>
            <person name="Hill C."/>
            <person name="Mcauliffe O."/>
        </authorList>
    </citation>
    <scope>NUCLEOTIDE SEQUENCE [LARGE SCALE GENOMIC DNA]</scope>
    <source>
        <strain evidence="1 2">ATCC 51828</strain>
    </source>
</reference>
<dbReference type="AlphaFoldDB" id="A0A9Q8FNZ4"/>
<keyword evidence="2" id="KW-1185">Reference proteome</keyword>
<dbReference type="EMBL" id="SCWD01000006">
    <property type="protein sequence ID" value="TDL95501.1"/>
    <property type="molecule type" value="Genomic_DNA"/>
</dbReference>
<dbReference type="Gene3D" id="3.40.50.720">
    <property type="entry name" value="NAD(P)-binding Rossmann-like Domain"/>
    <property type="match status" value="1"/>
</dbReference>
<comment type="caution">
    <text evidence="1">The sequence shown here is derived from an EMBL/GenBank/DDBJ whole genome shotgun (WGS) entry which is preliminary data.</text>
</comment>
<dbReference type="RefSeq" id="WP_165980742.1">
    <property type="nucleotide sequence ID" value="NZ_SCWD01000006.1"/>
</dbReference>
<evidence type="ECO:0000313" key="2">
    <source>
        <dbReference type="Proteomes" id="UP000295280"/>
    </source>
</evidence>
<gene>
    <name evidence="1" type="ORF">ERX40_09970</name>
</gene>
<dbReference type="Proteomes" id="UP000295280">
    <property type="component" value="Unassembled WGS sequence"/>
</dbReference>
<name>A0A9Q8FNZ4_9STAP</name>
<organism evidence="1 2">
    <name type="scientific">Macrococcus carouselicus</name>
    <dbReference type="NCBI Taxonomy" id="69969"/>
    <lineage>
        <taxon>Bacteria</taxon>
        <taxon>Bacillati</taxon>
        <taxon>Bacillota</taxon>
        <taxon>Bacilli</taxon>
        <taxon>Bacillales</taxon>
        <taxon>Staphylococcaceae</taxon>
        <taxon>Macrococcus</taxon>
    </lineage>
</organism>
<evidence type="ECO:0008006" key="3">
    <source>
        <dbReference type="Google" id="ProtNLM"/>
    </source>
</evidence>
<dbReference type="InterPro" id="IPR036291">
    <property type="entry name" value="NAD(P)-bd_dom_sf"/>
</dbReference>
<accession>A0A9Q8FNZ4</accession>
<evidence type="ECO:0000313" key="1">
    <source>
        <dbReference type="EMBL" id="TDL95501.1"/>
    </source>
</evidence>
<protein>
    <recommendedName>
        <fullName evidence="3">Gfo/Idh/MocA-like oxidoreductase N-terminal domain-containing protein</fullName>
    </recommendedName>
</protein>
<proteinExistence type="predicted"/>
<dbReference type="SUPFAM" id="SSF51735">
    <property type="entry name" value="NAD(P)-binding Rossmann-fold domains"/>
    <property type="match status" value="1"/>
</dbReference>
<sequence>MKVLQKYYKNIFIFDFNKTINDIPSNFIFLNSLDNLEMEFDIIDISTPSTTHIIVLKSILSKKIVFKKIIIEKPLFSSQDEYNLLLSIFDSYKGLKNKIYVNEQYYSSKALEKFSRSLNFNTINKISIDMSKNRLLDQINGRFIDSNLEAYGIEIPHILAVLDYLKINLDEITIEENNHYIDKNNYNNQGVSIHFKINNIDIFITSFLGDFYVKGHFKIPNNMNRSLCINEDNSINSSLKFDPVQNVERLYTEIRINDSINYLFDNLLDNHYRNIIHDKLPNQYSLEKILIINHLLLYLYKNKNTIYLGD</sequence>